<dbReference type="Pfam" id="PF01551">
    <property type="entry name" value="Peptidase_M23"/>
    <property type="match status" value="1"/>
</dbReference>
<evidence type="ECO:0000256" key="1">
    <source>
        <dbReference type="SAM" id="Phobius"/>
    </source>
</evidence>
<reference evidence="3 4" key="1">
    <citation type="journal article" date="2011" name="J. Bacteriol.">
        <title>Genome sequence of Methyloversatilis universalis FAM5T, a methylotrophic representative of the order Rhodocyclales.</title>
        <authorList>
            <person name="Kittichotirat W."/>
            <person name="Good N.M."/>
            <person name="Hall R."/>
            <person name="Bringel F."/>
            <person name="Lajus A."/>
            <person name="Medigue C."/>
            <person name="Smalley N.E."/>
            <person name="Beck D."/>
            <person name="Bumgarner R."/>
            <person name="Vuilleumier S."/>
            <person name="Kalyuzhnaya M.G."/>
        </authorList>
    </citation>
    <scope>NUCLEOTIDE SEQUENCE [LARGE SCALE GENOMIC DNA]</scope>
    <source>
        <strain evidence="4">ATCC BAA-1314 / JCM 13912 / FAM5</strain>
    </source>
</reference>
<proteinExistence type="predicted"/>
<dbReference type="CDD" id="cd12797">
    <property type="entry name" value="M23_peptidase"/>
    <property type="match status" value="1"/>
</dbReference>
<keyword evidence="1" id="KW-0472">Membrane</keyword>
<keyword evidence="4" id="KW-1185">Reference proteome</keyword>
<feature type="domain" description="M23ase beta-sheet core" evidence="2">
    <location>
        <begin position="203"/>
        <end position="297"/>
    </location>
</feature>
<dbReference type="SUPFAM" id="SSF51261">
    <property type="entry name" value="Duplicated hybrid motif"/>
    <property type="match status" value="1"/>
</dbReference>
<gene>
    <name evidence="3" type="ORF">METUNv1_00129</name>
</gene>
<dbReference type="InterPro" id="IPR050570">
    <property type="entry name" value="Cell_wall_metabolism_enzyme"/>
</dbReference>
<name>F5R751_METUF</name>
<accession>F5R751</accession>
<dbReference type="PANTHER" id="PTHR21666:SF270">
    <property type="entry name" value="MUREIN HYDROLASE ACTIVATOR ENVC"/>
    <property type="match status" value="1"/>
</dbReference>
<evidence type="ECO:0000313" key="3">
    <source>
        <dbReference type="EMBL" id="EGK73502.1"/>
    </source>
</evidence>
<dbReference type="AlphaFoldDB" id="F5R751"/>
<evidence type="ECO:0000313" key="4">
    <source>
        <dbReference type="Proteomes" id="UP000005019"/>
    </source>
</evidence>
<dbReference type="InterPro" id="IPR016047">
    <property type="entry name" value="M23ase_b-sheet_dom"/>
</dbReference>
<feature type="transmembrane region" description="Helical" evidence="1">
    <location>
        <begin position="21"/>
        <end position="44"/>
    </location>
</feature>
<dbReference type="Gene3D" id="2.70.70.10">
    <property type="entry name" value="Glucose Permease (Domain IIA)"/>
    <property type="match status" value="1"/>
</dbReference>
<dbReference type="MEROPS" id="M23.011"/>
<dbReference type="OrthoDB" id="9815245at2"/>
<dbReference type="Proteomes" id="UP000005019">
    <property type="component" value="Unassembled WGS sequence"/>
</dbReference>
<dbReference type="EMBL" id="AFHG01000028">
    <property type="protein sequence ID" value="EGK73502.1"/>
    <property type="molecule type" value="Genomic_DNA"/>
</dbReference>
<dbReference type="RefSeq" id="WP_008057807.1">
    <property type="nucleotide sequence ID" value="NZ_AFHG01000028.1"/>
</dbReference>
<organism evidence="3 4">
    <name type="scientific">Methyloversatilis universalis (strain ATCC BAA-1314 / DSM 25237 / JCM 13912 / CCUG 52030 / FAM5)</name>
    <dbReference type="NCBI Taxonomy" id="1000565"/>
    <lineage>
        <taxon>Bacteria</taxon>
        <taxon>Pseudomonadati</taxon>
        <taxon>Pseudomonadota</taxon>
        <taxon>Betaproteobacteria</taxon>
        <taxon>Nitrosomonadales</taxon>
        <taxon>Sterolibacteriaceae</taxon>
        <taxon>Methyloversatilis</taxon>
    </lineage>
</organism>
<dbReference type="InterPro" id="IPR011055">
    <property type="entry name" value="Dup_hybrid_motif"/>
</dbReference>
<sequence length="321" mass="34944">MQIILVSDRLTTAKAITIRPWHLFGALFAFTTLVLLLASAFSFITLKHASSLRLPVIDEMITAARVQETERSEQFVRENLNTMAIKLGQMQAQLIQLDTLGSRLAKLAGVKPPEPVTDRPLPGRGGPLITPETLSATELEAQMKHFSDLLAQQDDYLGVIESELLLDQATLSLVPSTLPVTGGTWNASGFGWRIDPFNGSRAMHEGVDFVADVGTPIIAAAAGVVIDASFHPQYGNVVEIDHGRELTTRYAHASKLHVKPGMVVRRGQKIAEVGSTGRSTGPHLHFEVRVKDVAQNPNRFLELARKALPPGARTETASRQP</sequence>
<comment type="caution">
    <text evidence="3">The sequence shown here is derived from an EMBL/GenBank/DDBJ whole genome shotgun (WGS) entry which is preliminary data.</text>
</comment>
<dbReference type="FunFam" id="2.70.70.10:FF:000006">
    <property type="entry name" value="M23 family peptidase"/>
    <property type="match status" value="1"/>
</dbReference>
<dbReference type="GO" id="GO:0004222">
    <property type="term" value="F:metalloendopeptidase activity"/>
    <property type="evidence" value="ECO:0007669"/>
    <property type="project" value="TreeGrafter"/>
</dbReference>
<protein>
    <submittedName>
        <fullName evidence="3">Peptidase</fullName>
    </submittedName>
</protein>
<keyword evidence="1" id="KW-1133">Transmembrane helix</keyword>
<dbReference type="STRING" id="1000565.METUNv1_00129"/>
<keyword evidence="1" id="KW-0812">Transmembrane</keyword>
<dbReference type="PANTHER" id="PTHR21666">
    <property type="entry name" value="PEPTIDASE-RELATED"/>
    <property type="match status" value="1"/>
</dbReference>
<dbReference type="eggNOG" id="COG0739">
    <property type="taxonomic scope" value="Bacteria"/>
</dbReference>
<evidence type="ECO:0000259" key="2">
    <source>
        <dbReference type="Pfam" id="PF01551"/>
    </source>
</evidence>